<name>A0ABM6SSQ9_9ACTN</name>
<keyword evidence="2" id="KW-1185">Reference proteome</keyword>
<evidence type="ECO:0000313" key="2">
    <source>
        <dbReference type="Proteomes" id="UP000238413"/>
    </source>
</evidence>
<dbReference type="InterPro" id="IPR009057">
    <property type="entry name" value="Homeodomain-like_sf"/>
</dbReference>
<proteinExistence type="predicted"/>
<gene>
    <name evidence="1" type="ORF">C4B68_20710</name>
</gene>
<sequence length="243" mass="27103">MTIGEGGKAVAIAYLERAVYDMRQVDRLLRLTPGTALRWIDGYTRVGKNYPPIIRESATGSPLVTWGEFVETSLLSVYRNAGVPMSRMRPIVQALKRRFGTKYPLAHVRPWVDQGRNLVYEAQEEVGLDAGLRIVVEARSGQLRLSPAAETFFESVEFERVTDELGHTSPVKIAARLYPYRNDRAVVIDPERRSGVPVVRSVPTEILAQMVRAGDDVDVIADWYDLSPGQVRAAVDYENSLAG</sequence>
<organism evidence="1 2">
    <name type="scientific">Streptomyces dengpaensis</name>
    <dbReference type="NCBI Taxonomy" id="2049881"/>
    <lineage>
        <taxon>Bacteria</taxon>
        <taxon>Bacillati</taxon>
        <taxon>Actinomycetota</taxon>
        <taxon>Actinomycetes</taxon>
        <taxon>Kitasatosporales</taxon>
        <taxon>Streptomycetaceae</taxon>
        <taxon>Streptomyces</taxon>
    </lineage>
</organism>
<reference evidence="1 2" key="1">
    <citation type="submission" date="2018-02" db="EMBL/GenBank/DDBJ databases">
        <title>Complete genome sequence of Streptomyces dengpaensis, the producer of angucyclines.</title>
        <authorList>
            <person name="Yumei L."/>
        </authorList>
    </citation>
    <scope>NUCLEOTIDE SEQUENCE [LARGE SCALE GENOMIC DNA]</scope>
    <source>
        <strain evidence="1 2">XZHG99</strain>
    </source>
</reference>
<accession>A0ABM6SSQ9</accession>
<protein>
    <submittedName>
        <fullName evidence="1">DUF433 domain-containing protein</fullName>
    </submittedName>
</protein>
<dbReference type="EMBL" id="CP026652">
    <property type="protein sequence ID" value="AVH57791.1"/>
    <property type="molecule type" value="Genomic_DNA"/>
</dbReference>
<dbReference type="Proteomes" id="UP000238413">
    <property type="component" value="Chromosome"/>
</dbReference>
<dbReference type="Pfam" id="PF04255">
    <property type="entry name" value="DUF433"/>
    <property type="match status" value="1"/>
</dbReference>
<evidence type="ECO:0000313" key="1">
    <source>
        <dbReference type="EMBL" id="AVH57791.1"/>
    </source>
</evidence>
<dbReference type="SUPFAM" id="SSF46689">
    <property type="entry name" value="Homeodomain-like"/>
    <property type="match status" value="1"/>
</dbReference>
<dbReference type="InterPro" id="IPR007367">
    <property type="entry name" value="DUF433"/>
</dbReference>